<reference evidence="1" key="1">
    <citation type="submission" date="2024-06" db="EMBL/GenBank/DDBJ databases">
        <title>Draft Genome Sequence of Deinococcus sonorensis Type Strain KR-87, a Biofilm Producing Representative of the Genus Deinococcus.</title>
        <authorList>
            <person name="Boren L.S."/>
            <person name="Grosso R.A."/>
            <person name="Hugenberg-Cox A.N."/>
            <person name="Hill J.T.E."/>
            <person name="Albert C.M."/>
            <person name="Tuohy J.M."/>
        </authorList>
    </citation>
    <scope>NUCLEOTIDE SEQUENCE</scope>
    <source>
        <strain evidence="1">KR-87</strain>
        <plasmid evidence="1">pDson03</plasmid>
    </source>
</reference>
<proteinExistence type="predicted"/>
<dbReference type="EMBL" id="CP158298">
    <property type="protein sequence ID" value="XBV83941.1"/>
    <property type="molecule type" value="Genomic_DNA"/>
</dbReference>
<protein>
    <recommendedName>
        <fullName evidence="2">Transposase</fullName>
    </recommendedName>
</protein>
<name>A0AAU7U643_9DEIO</name>
<dbReference type="KEGG" id="dsc:ABOD76_04430"/>
<organism evidence="1">
    <name type="scientific">Deinococcus sonorensis KR-87</name>
    <dbReference type="NCBI Taxonomy" id="694439"/>
    <lineage>
        <taxon>Bacteria</taxon>
        <taxon>Thermotogati</taxon>
        <taxon>Deinococcota</taxon>
        <taxon>Deinococci</taxon>
        <taxon>Deinococcales</taxon>
        <taxon>Deinococcaceae</taxon>
        <taxon>Deinococcus</taxon>
    </lineage>
</organism>
<keyword evidence="1" id="KW-0614">Plasmid</keyword>
<sequence>MLQGMYWCLPLFILHADRTRTRFADLPSSLSWSEVVALLV</sequence>
<evidence type="ECO:0000313" key="1">
    <source>
        <dbReference type="EMBL" id="XBV83941.1"/>
    </source>
</evidence>
<geneLocation type="plasmid" evidence="1">
    <name>pDson03</name>
</geneLocation>
<dbReference type="RefSeq" id="WP_350241826.1">
    <property type="nucleotide sequence ID" value="NZ_CP158298.1"/>
</dbReference>
<accession>A0AAU7U643</accession>
<gene>
    <name evidence="1" type="ORF">ABOD76_04430</name>
</gene>
<evidence type="ECO:0008006" key="2">
    <source>
        <dbReference type="Google" id="ProtNLM"/>
    </source>
</evidence>
<dbReference type="AlphaFoldDB" id="A0AAU7U643"/>